<keyword evidence="2" id="KW-1185">Reference proteome</keyword>
<organism evidence="1 2">
    <name type="scientific">Enterococcus xiangfangensis</name>
    <dbReference type="NCBI Taxonomy" id="1296537"/>
    <lineage>
        <taxon>Bacteria</taxon>
        <taxon>Bacillati</taxon>
        <taxon>Bacillota</taxon>
        <taxon>Bacilli</taxon>
        <taxon>Lactobacillales</taxon>
        <taxon>Enterococcaceae</taxon>
        <taxon>Enterococcus</taxon>
    </lineage>
</organism>
<comment type="caution">
    <text evidence="1">The sequence shown here is derived from an EMBL/GenBank/DDBJ whole genome shotgun (WGS) entry which is preliminary data.</text>
</comment>
<gene>
    <name evidence="1" type="ORF">P7H27_13820</name>
</gene>
<reference evidence="1" key="1">
    <citation type="submission" date="2023-03" db="EMBL/GenBank/DDBJ databases">
        <authorList>
            <person name="Shen W."/>
            <person name="Cai J."/>
        </authorList>
    </citation>
    <scope>NUCLEOTIDE SEQUENCE</scope>
    <source>
        <strain evidence="1">P66-3</strain>
    </source>
</reference>
<proteinExistence type="predicted"/>
<name>A0ABU3FDR7_9ENTE</name>
<dbReference type="EMBL" id="JARQAJ010000021">
    <property type="protein sequence ID" value="MDT2760828.1"/>
    <property type="molecule type" value="Genomic_DNA"/>
</dbReference>
<evidence type="ECO:0000313" key="1">
    <source>
        <dbReference type="EMBL" id="MDT2760828.1"/>
    </source>
</evidence>
<sequence>MNTLSVNKRAIDSDELFQLINCSNGIYESTLIKLLQCNRISLESRLQTLENNKLITKQKLGKYFYYTNSFESNNLQLLDIQADVIQKLIKYAIFTDNIQLITNHDKQKEILVSCHSSGRTNFSTNEQLKNQANTLYNQLASTEKKEIFLEFVKNELTKFPMKISAITNKVNIDYHTSSLDTIEILAIPNAEYLPIIEARLDDFSYKKLEKNTQFIRDDILVYIKSLNRFYYFDKNQNRQYETKKIGSIWC</sequence>
<dbReference type="Proteomes" id="UP001181046">
    <property type="component" value="Unassembled WGS sequence"/>
</dbReference>
<protein>
    <recommendedName>
        <fullName evidence="3">Transcriptional regulator</fullName>
    </recommendedName>
</protein>
<evidence type="ECO:0000313" key="2">
    <source>
        <dbReference type="Proteomes" id="UP001181046"/>
    </source>
</evidence>
<accession>A0ABU3FDR7</accession>
<evidence type="ECO:0008006" key="3">
    <source>
        <dbReference type="Google" id="ProtNLM"/>
    </source>
</evidence>